<keyword evidence="3 11" id="KW-0723">Serine/threonine-protein kinase</keyword>
<dbReference type="Pfam" id="PF00069">
    <property type="entry name" value="Pkinase"/>
    <property type="match status" value="2"/>
</dbReference>
<dbReference type="InterPro" id="IPR017441">
    <property type="entry name" value="Protein_kinase_ATP_BS"/>
</dbReference>
<comment type="similarity">
    <text evidence="1">Belongs to the protein kinase superfamily. AGC Ser/Thr protein kinase family. PDPK1 subfamily.</text>
</comment>
<proteinExistence type="inferred from homology"/>
<evidence type="ECO:0000313" key="14">
    <source>
        <dbReference type="EMBL" id="JAT69054.1"/>
    </source>
</evidence>
<dbReference type="Gene3D" id="1.10.510.10">
    <property type="entry name" value="Transferase(Phosphotransferase) domain 1"/>
    <property type="match status" value="2"/>
</dbReference>
<dbReference type="GO" id="GO:0035556">
    <property type="term" value="P:intracellular signal transduction"/>
    <property type="evidence" value="ECO:0007669"/>
    <property type="project" value="TreeGrafter"/>
</dbReference>
<feature type="domain" description="Protein kinase" evidence="13">
    <location>
        <begin position="19"/>
        <end position="349"/>
    </location>
</feature>
<evidence type="ECO:0000256" key="8">
    <source>
        <dbReference type="ARBA" id="ARBA00047899"/>
    </source>
</evidence>
<evidence type="ECO:0000256" key="6">
    <source>
        <dbReference type="ARBA" id="ARBA00022777"/>
    </source>
</evidence>
<dbReference type="PROSITE" id="PS00108">
    <property type="entry name" value="PROTEIN_KINASE_ST"/>
    <property type="match status" value="1"/>
</dbReference>
<evidence type="ECO:0000256" key="1">
    <source>
        <dbReference type="ARBA" id="ARBA00010006"/>
    </source>
</evidence>
<comment type="catalytic activity">
    <reaction evidence="9">
        <text>L-seryl-[protein] + ATP = O-phospho-L-seryl-[protein] + ADP + H(+)</text>
        <dbReference type="Rhea" id="RHEA:17989"/>
        <dbReference type="Rhea" id="RHEA-COMP:9863"/>
        <dbReference type="Rhea" id="RHEA-COMP:11604"/>
        <dbReference type="ChEBI" id="CHEBI:15378"/>
        <dbReference type="ChEBI" id="CHEBI:29999"/>
        <dbReference type="ChEBI" id="CHEBI:30616"/>
        <dbReference type="ChEBI" id="CHEBI:83421"/>
        <dbReference type="ChEBI" id="CHEBI:456216"/>
        <dbReference type="EC" id="2.7.11.1"/>
    </reaction>
</comment>
<name>A0A1D1ZPZ4_AUXPR</name>
<sequence length="422" mass="45448">MPETRAPGAPKAAYNLSDFELLRRLGDGSYSQVVLARPKAGGKEVALKIMDKRYLIRHSMVEYIRRERAIMDQLSHPGVARLYFTFQDAYSLYMGIEHCPNGELYDQVRLKRALGEDTARAYAAEVVDVLAHLRARGVVHRDLKPENLLLTAEGHLKLIDFGSAKALPGGAVAASGALFAARESGESGRGTPARSVAATPSAGSLATSSSGRLPDLAGVSLSARAPRAPAAGAEAGPGPASSQGSAQRLVSLVGTADYVSPEVLGNRAVTPAADLWALGCVLYQMLVGRPPFKSPSEYLTFQKVISLEYEIPEHLSPEAQDLIRSLLRSEPEERLGAQDLQELRRHPFFRGIDWDTLWTQHGPSFAELDLESMGSVSSSFDWELQSLSAALPGPGSYADVPRAHGSDSGCESSDDDFTRPLH</sequence>
<keyword evidence="4" id="KW-0808">Transferase</keyword>
<accession>A0A1D1ZPZ4</accession>
<feature type="region of interest" description="Disordered" evidence="12">
    <location>
        <begin position="393"/>
        <end position="422"/>
    </location>
</feature>
<dbReference type="EMBL" id="GDKF01009568">
    <property type="protein sequence ID" value="JAT69054.1"/>
    <property type="molecule type" value="Transcribed_RNA"/>
</dbReference>
<dbReference type="SUPFAM" id="SSF56112">
    <property type="entry name" value="Protein kinase-like (PK-like)"/>
    <property type="match status" value="1"/>
</dbReference>
<keyword evidence="5 10" id="KW-0547">Nucleotide-binding</keyword>
<dbReference type="InterPro" id="IPR050236">
    <property type="entry name" value="Ser_Thr_kinase_AGC"/>
</dbReference>
<evidence type="ECO:0000256" key="3">
    <source>
        <dbReference type="ARBA" id="ARBA00022527"/>
    </source>
</evidence>
<dbReference type="EC" id="2.7.11.1" evidence="2"/>
<evidence type="ECO:0000256" key="7">
    <source>
        <dbReference type="ARBA" id="ARBA00022840"/>
    </source>
</evidence>
<dbReference type="PANTHER" id="PTHR24356">
    <property type="entry name" value="SERINE/THREONINE-PROTEIN KINASE"/>
    <property type="match status" value="1"/>
</dbReference>
<dbReference type="AlphaFoldDB" id="A0A1D1ZPZ4"/>
<dbReference type="InterPro" id="IPR008271">
    <property type="entry name" value="Ser/Thr_kinase_AS"/>
</dbReference>
<dbReference type="PROSITE" id="PS00107">
    <property type="entry name" value="PROTEIN_KINASE_ATP"/>
    <property type="match status" value="1"/>
</dbReference>
<dbReference type="SMART" id="SM00220">
    <property type="entry name" value="S_TKc"/>
    <property type="match status" value="1"/>
</dbReference>
<dbReference type="InterPro" id="IPR011009">
    <property type="entry name" value="Kinase-like_dom_sf"/>
</dbReference>
<evidence type="ECO:0000256" key="12">
    <source>
        <dbReference type="SAM" id="MobiDB-lite"/>
    </source>
</evidence>
<evidence type="ECO:0000256" key="11">
    <source>
        <dbReference type="RuleBase" id="RU000304"/>
    </source>
</evidence>
<organism evidence="14">
    <name type="scientific">Auxenochlorella protothecoides</name>
    <name type="common">Green microalga</name>
    <name type="synonym">Chlorella protothecoides</name>
    <dbReference type="NCBI Taxonomy" id="3075"/>
    <lineage>
        <taxon>Eukaryota</taxon>
        <taxon>Viridiplantae</taxon>
        <taxon>Chlorophyta</taxon>
        <taxon>core chlorophytes</taxon>
        <taxon>Trebouxiophyceae</taxon>
        <taxon>Chlorellales</taxon>
        <taxon>Chlorellaceae</taxon>
        <taxon>Auxenochlorella</taxon>
    </lineage>
</organism>
<dbReference type="PROSITE" id="PS50011">
    <property type="entry name" value="PROTEIN_KINASE_DOM"/>
    <property type="match status" value="1"/>
</dbReference>
<feature type="region of interest" description="Disordered" evidence="12">
    <location>
        <begin position="184"/>
        <end position="211"/>
    </location>
</feature>
<evidence type="ECO:0000256" key="4">
    <source>
        <dbReference type="ARBA" id="ARBA00022679"/>
    </source>
</evidence>
<keyword evidence="7 10" id="KW-0067">ATP-binding</keyword>
<dbReference type="InterPro" id="IPR039046">
    <property type="entry name" value="PDPK1"/>
</dbReference>
<reference evidence="14" key="1">
    <citation type="submission" date="2015-08" db="EMBL/GenBank/DDBJ databases">
        <authorList>
            <person name="Babu N.S."/>
            <person name="Beckwith C.J."/>
            <person name="Beseler K.G."/>
            <person name="Brison A."/>
            <person name="Carone J.V."/>
            <person name="Caskin T.P."/>
            <person name="Diamond M."/>
            <person name="Durham M.E."/>
            <person name="Foxe J.M."/>
            <person name="Go M."/>
            <person name="Henderson B.A."/>
            <person name="Jones I.B."/>
            <person name="McGettigan J.A."/>
            <person name="Micheletti S.J."/>
            <person name="Nasrallah M.E."/>
            <person name="Ortiz D."/>
            <person name="Piller C.R."/>
            <person name="Privatt S.R."/>
            <person name="Schneider S.L."/>
            <person name="Sharp S."/>
            <person name="Smith T.C."/>
            <person name="Stanton J.D."/>
            <person name="Ullery H.E."/>
            <person name="Wilson R.J."/>
            <person name="Serrano M.G."/>
            <person name="Buck G."/>
            <person name="Lee V."/>
            <person name="Wang Y."/>
            <person name="Carvalho R."/>
            <person name="Voegtly L."/>
            <person name="Shi R."/>
            <person name="Duckworth R."/>
            <person name="Johnson A."/>
            <person name="Loviza R."/>
            <person name="Walstead R."/>
            <person name="Shah Z."/>
            <person name="Kiflezghi M."/>
            <person name="Wade K."/>
            <person name="Ball S.L."/>
            <person name="Bradley K.W."/>
            <person name="Asai D.J."/>
            <person name="Bowman C.A."/>
            <person name="Russell D.A."/>
            <person name="Pope W.H."/>
            <person name="Jacobs-Sera D."/>
            <person name="Hendrix R.W."/>
            <person name="Hatfull G.F."/>
        </authorList>
    </citation>
    <scope>NUCLEOTIDE SEQUENCE</scope>
</reference>
<dbReference type="CDD" id="cd05581">
    <property type="entry name" value="STKc_PDK1"/>
    <property type="match status" value="1"/>
</dbReference>
<dbReference type="GO" id="GO:0005524">
    <property type="term" value="F:ATP binding"/>
    <property type="evidence" value="ECO:0007669"/>
    <property type="project" value="UniProtKB-UniRule"/>
</dbReference>
<dbReference type="GO" id="GO:0004674">
    <property type="term" value="F:protein serine/threonine kinase activity"/>
    <property type="evidence" value="ECO:0007669"/>
    <property type="project" value="UniProtKB-KW"/>
</dbReference>
<dbReference type="Gene3D" id="3.30.200.20">
    <property type="entry name" value="Phosphorylase Kinase, domain 1"/>
    <property type="match status" value="1"/>
</dbReference>
<dbReference type="PANTHER" id="PTHR24356:SF163">
    <property type="entry name" value="3-PHOSPHOINOSITIDE-DEPENDENT PROTEIN KINASE 1-RELATED"/>
    <property type="match status" value="1"/>
</dbReference>
<comment type="catalytic activity">
    <reaction evidence="8">
        <text>L-threonyl-[protein] + ATP = O-phospho-L-threonyl-[protein] + ADP + H(+)</text>
        <dbReference type="Rhea" id="RHEA:46608"/>
        <dbReference type="Rhea" id="RHEA-COMP:11060"/>
        <dbReference type="Rhea" id="RHEA-COMP:11605"/>
        <dbReference type="ChEBI" id="CHEBI:15378"/>
        <dbReference type="ChEBI" id="CHEBI:30013"/>
        <dbReference type="ChEBI" id="CHEBI:30616"/>
        <dbReference type="ChEBI" id="CHEBI:61977"/>
        <dbReference type="ChEBI" id="CHEBI:456216"/>
        <dbReference type="EC" id="2.7.11.1"/>
    </reaction>
</comment>
<protein>
    <recommendedName>
        <fullName evidence="2">non-specific serine/threonine protein kinase</fullName>
        <ecNumber evidence="2">2.7.11.1</ecNumber>
    </recommendedName>
</protein>
<gene>
    <name evidence="14" type="ORF">g.7055</name>
</gene>
<evidence type="ECO:0000256" key="10">
    <source>
        <dbReference type="PROSITE-ProRule" id="PRU10141"/>
    </source>
</evidence>
<keyword evidence="6" id="KW-0418">Kinase</keyword>
<dbReference type="FunFam" id="3.30.200.20:FF:000191">
    <property type="entry name" value="3-phosphoinositide-dependent protein kinase 2-like"/>
    <property type="match status" value="1"/>
</dbReference>
<evidence type="ECO:0000259" key="13">
    <source>
        <dbReference type="PROSITE" id="PS50011"/>
    </source>
</evidence>
<evidence type="ECO:0000256" key="2">
    <source>
        <dbReference type="ARBA" id="ARBA00012513"/>
    </source>
</evidence>
<evidence type="ECO:0000256" key="9">
    <source>
        <dbReference type="ARBA" id="ARBA00048679"/>
    </source>
</evidence>
<dbReference type="InterPro" id="IPR000719">
    <property type="entry name" value="Prot_kinase_dom"/>
</dbReference>
<feature type="compositionally biased region" description="Polar residues" evidence="12">
    <location>
        <begin position="201"/>
        <end position="211"/>
    </location>
</feature>
<evidence type="ECO:0000256" key="5">
    <source>
        <dbReference type="ARBA" id="ARBA00022741"/>
    </source>
</evidence>
<feature type="binding site" evidence="10">
    <location>
        <position position="48"/>
    </location>
    <ligand>
        <name>ATP</name>
        <dbReference type="ChEBI" id="CHEBI:30616"/>
    </ligand>
</feature>